<gene>
    <name evidence="1" type="ORF">QC821_06245</name>
</gene>
<protein>
    <submittedName>
        <fullName evidence="1">Uncharacterized protein</fullName>
    </submittedName>
</protein>
<dbReference type="Proteomes" id="UP001251374">
    <property type="component" value="Unassembled WGS sequence"/>
</dbReference>
<organism evidence="1 2">
    <name type="scientific">Franzmannia qiaohouensis</name>
    <dbReference type="NCBI Taxonomy" id="1329370"/>
    <lineage>
        <taxon>Bacteria</taxon>
        <taxon>Pseudomonadati</taxon>
        <taxon>Pseudomonadota</taxon>
        <taxon>Gammaproteobacteria</taxon>
        <taxon>Oceanospirillales</taxon>
        <taxon>Halomonadaceae</taxon>
        <taxon>Franzmannia</taxon>
    </lineage>
</organism>
<accession>A0ABU1HBY5</accession>
<evidence type="ECO:0000313" key="2">
    <source>
        <dbReference type="Proteomes" id="UP001251374"/>
    </source>
</evidence>
<dbReference type="EMBL" id="JARWAM010000004">
    <property type="protein sequence ID" value="MDR5904871.1"/>
    <property type="molecule type" value="Genomic_DNA"/>
</dbReference>
<dbReference type="RefSeq" id="WP_309718459.1">
    <property type="nucleotide sequence ID" value="NZ_JARWAM010000004.1"/>
</dbReference>
<proteinExistence type="predicted"/>
<reference evidence="1 2" key="1">
    <citation type="submission" date="2023-04" db="EMBL/GenBank/DDBJ databases">
        <title>A long-awaited taxogenomic arrangement of the family Halomonadaceae.</title>
        <authorList>
            <person name="De La Haba R."/>
            <person name="Chuvochina M."/>
            <person name="Wittouck S."/>
            <person name="Arahal D.R."/>
            <person name="Sanchez-Porro C."/>
            <person name="Hugenholtz P."/>
            <person name="Ventosa A."/>
        </authorList>
    </citation>
    <scope>NUCLEOTIDE SEQUENCE [LARGE SCALE GENOMIC DNA]</scope>
    <source>
        <strain evidence="1 2">DSM 26770</strain>
    </source>
</reference>
<comment type="caution">
    <text evidence="1">The sequence shown here is derived from an EMBL/GenBank/DDBJ whole genome shotgun (WGS) entry which is preliminary data.</text>
</comment>
<name>A0ABU1HBY5_9GAMM</name>
<sequence length="171" mass="19615">MYKHVFEKRFANSSAAVEHIDATGWGYKGRHGVFSKYHLYSGVLMTINGEVSERLKLRLYPDGYVRLYADYSVNRTIGMVGLPMRVWESEDISSFIRQRLFQANDDLINNHGNQFCIEELWDKENGVRYGVFAMEKTDSGYGKVVVKSAMKIFETVKLAHEWAISKSDAQG</sequence>
<evidence type="ECO:0000313" key="1">
    <source>
        <dbReference type="EMBL" id="MDR5904871.1"/>
    </source>
</evidence>
<keyword evidence="2" id="KW-1185">Reference proteome</keyword>